<dbReference type="EMBL" id="FNET01000002">
    <property type="protein sequence ID" value="SDJ47987.1"/>
    <property type="molecule type" value="Genomic_DNA"/>
</dbReference>
<dbReference type="AlphaFoldDB" id="A0A1G8U2M0"/>
<evidence type="ECO:0000256" key="2">
    <source>
        <dbReference type="RuleBase" id="RU366034"/>
    </source>
</evidence>
<dbReference type="Proteomes" id="UP000199682">
    <property type="component" value="Unassembled WGS sequence"/>
</dbReference>
<accession>A0A1G8U2M0</accession>
<dbReference type="RefSeq" id="WP_090004678.1">
    <property type="nucleotide sequence ID" value="NZ_FNET01000002.1"/>
</dbReference>
<evidence type="ECO:0000313" key="4">
    <source>
        <dbReference type="Proteomes" id="UP000199682"/>
    </source>
</evidence>
<dbReference type="InterPro" id="IPR008949">
    <property type="entry name" value="Isoprenoid_synthase_dom_sf"/>
</dbReference>
<dbReference type="SFLD" id="SFLDG01020">
    <property type="entry name" value="Terpene_Cyclase_Like_2"/>
    <property type="match status" value="1"/>
</dbReference>
<keyword evidence="1 2" id="KW-0456">Lyase</keyword>
<protein>
    <recommendedName>
        <fullName evidence="2">Terpene synthase</fullName>
        <ecNumber evidence="2">4.2.3.-</ecNumber>
    </recommendedName>
</protein>
<sequence length="358" mass="40464">MTSLDHPVEHRLFFCPQASAIHPHAAEAERDAIAWMDHIGLWADDRQRRRLIGTNSAEFFSRFAPNADDDGLQVAVRWVYWGFLFDDLRCDAGEFSTRPHEFLRMAGETQRALETPWHAVVGDPLVLAFQDIARSMRERATPVQAQRFVRAHRSWLYAVAWQTANRAQGRMPGLDEYTIMRSNAAGGEPTIALLEIANGAEIPGAEMDSPPIRALTEMTILIASWDNDLHSHVKERRESEAEQNIVNVLMHQYGVGESTAVDQARALRDRVMARFLRLRDTVLTRPCSPALREYLACLGHAIRGNIDWALNVPRYTAADGSRPAVPLPRAEAAWTSDPCDITEEPLPIPAITWWWDEL</sequence>
<dbReference type="PANTHER" id="PTHR35201">
    <property type="entry name" value="TERPENE SYNTHASE"/>
    <property type="match status" value="1"/>
</dbReference>
<keyword evidence="2" id="KW-0460">Magnesium</keyword>
<evidence type="ECO:0000313" key="3">
    <source>
        <dbReference type="EMBL" id="SDJ47987.1"/>
    </source>
</evidence>
<keyword evidence="2" id="KW-0479">Metal-binding</keyword>
<evidence type="ECO:0000256" key="1">
    <source>
        <dbReference type="ARBA" id="ARBA00023239"/>
    </source>
</evidence>
<dbReference type="SFLD" id="SFLDS00005">
    <property type="entry name" value="Isoprenoid_Synthase_Type_I"/>
    <property type="match status" value="1"/>
</dbReference>
<reference evidence="4" key="1">
    <citation type="submission" date="2016-10" db="EMBL/GenBank/DDBJ databases">
        <authorList>
            <person name="Varghese N."/>
            <person name="Submissions S."/>
        </authorList>
    </citation>
    <scope>NUCLEOTIDE SEQUENCE [LARGE SCALE GENOMIC DNA]</scope>
    <source>
        <strain evidence="4">DSM 44796</strain>
    </source>
</reference>
<dbReference type="EC" id="4.2.3.-" evidence="2"/>
<name>A0A1G8U2M0_9PSEU</name>
<dbReference type="GO" id="GO:0046872">
    <property type="term" value="F:metal ion binding"/>
    <property type="evidence" value="ECO:0007669"/>
    <property type="project" value="UniProtKB-KW"/>
</dbReference>
<proteinExistence type="inferred from homology"/>
<dbReference type="InterPro" id="IPR034686">
    <property type="entry name" value="Terpene_cyclase-like_2"/>
</dbReference>
<gene>
    <name evidence="3" type="ORF">SAMN04488074_102165</name>
</gene>
<dbReference type="PANTHER" id="PTHR35201:SF4">
    <property type="entry name" value="BETA-PINACENE SYNTHASE-RELATED"/>
    <property type="match status" value="1"/>
</dbReference>
<dbReference type="GO" id="GO:0010333">
    <property type="term" value="F:terpene synthase activity"/>
    <property type="evidence" value="ECO:0007669"/>
    <property type="project" value="InterPro"/>
</dbReference>
<comment type="cofactor">
    <cofactor evidence="2">
        <name>Mg(2+)</name>
        <dbReference type="ChEBI" id="CHEBI:18420"/>
    </cofactor>
</comment>
<dbReference type="Gene3D" id="1.10.600.10">
    <property type="entry name" value="Farnesyl Diphosphate Synthase"/>
    <property type="match status" value="1"/>
</dbReference>
<dbReference type="SUPFAM" id="SSF48576">
    <property type="entry name" value="Terpenoid synthases"/>
    <property type="match status" value="1"/>
</dbReference>
<organism evidence="3 4">
    <name type="scientific">Lentzea albidocapillata subsp. violacea</name>
    <dbReference type="NCBI Taxonomy" id="128104"/>
    <lineage>
        <taxon>Bacteria</taxon>
        <taxon>Bacillati</taxon>
        <taxon>Actinomycetota</taxon>
        <taxon>Actinomycetes</taxon>
        <taxon>Pseudonocardiales</taxon>
        <taxon>Pseudonocardiaceae</taxon>
        <taxon>Lentzea</taxon>
    </lineage>
</organism>
<comment type="similarity">
    <text evidence="2">Belongs to the terpene synthase family.</text>
</comment>
<dbReference type="Pfam" id="PF19086">
    <property type="entry name" value="Terpene_syn_C_2"/>
    <property type="match status" value="1"/>
</dbReference>